<reference evidence="2 3" key="1">
    <citation type="submission" date="2016-03" db="EMBL/GenBank/DDBJ databases">
        <title>Trachymyrmex septentrionalis WGS genome.</title>
        <authorList>
            <person name="Nygaard S."/>
            <person name="Hu H."/>
            <person name="Boomsma J."/>
            <person name="Zhang G."/>
        </authorList>
    </citation>
    <scope>NUCLEOTIDE SEQUENCE [LARGE SCALE GENOMIC DNA]</scope>
    <source>
        <strain evidence="2">Tsep2-gDNA-1</strain>
        <tissue evidence="2">Whole body</tissue>
    </source>
</reference>
<evidence type="ECO:0000313" key="3">
    <source>
        <dbReference type="Proteomes" id="UP000078541"/>
    </source>
</evidence>
<gene>
    <name evidence="2" type="ORF">ALC56_00232</name>
</gene>
<dbReference type="AlphaFoldDB" id="A0A195FXJ0"/>
<dbReference type="SUPFAM" id="SSF47323">
    <property type="entry name" value="Anticodon-binding domain of a subclass of class I aminoacyl-tRNA synthetases"/>
    <property type="match status" value="1"/>
</dbReference>
<dbReference type="PANTHER" id="PTHR16043:SF1">
    <property type="entry name" value="DALR ANTICODON-BINDING DOMAIN-CONTAINING PROTEIN 3"/>
    <property type="match status" value="1"/>
</dbReference>
<feature type="domain" description="DALR anticodon binding" evidence="1">
    <location>
        <begin position="319"/>
        <end position="454"/>
    </location>
</feature>
<accession>A0A195FXJ0</accession>
<proteinExistence type="predicted"/>
<name>A0A195FXJ0_9HYME</name>
<keyword evidence="3" id="KW-1185">Reference proteome</keyword>
<dbReference type="Gene3D" id="1.10.730.10">
    <property type="entry name" value="Isoleucyl-tRNA Synthetase, Domain 1"/>
    <property type="match status" value="1"/>
</dbReference>
<dbReference type="STRING" id="34720.A0A195FXJ0"/>
<dbReference type="PANTHER" id="PTHR16043">
    <property type="entry name" value="DALRD3 PROTEIN"/>
    <property type="match status" value="1"/>
</dbReference>
<dbReference type="Pfam" id="PF05746">
    <property type="entry name" value="DALR_1"/>
    <property type="match status" value="1"/>
</dbReference>
<dbReference type="SMART" id="SM00836">
    <property type="entry name" value="DALR_1"/>
    <property type="match status" value="1"/>
</dbReference>
<organism evidence="2 3">
    <name type="scientific">Trachymyrmex septentrionalis</name>
    <dbReference type="NCBI Taxonomy" id="34720"/>
    <lineage>
        <taxon>Eukaryota</taxon>
        <taxon>Metazoa</taxon>
        <taxon>Ecdysozoa</taxon>
        <taxon>Arthropoda</taxon>
        <taxon>Hexapoda</taxon>
        <taxon>Insecta</taxon>
        <taxon>Pterygota</taxon>
        <taxon>Neoptera</taxon>
        <taxon>Endopterygota</taxon>
        <taxon>Hymenoptera</taxon>
        <taxon>Apocrita</taxon>
        <taxon>Aculeata</taxon>
        <taxon>Formicoidea</taxon>
        <taxon>Formicidae</taxon>
        <taxon>Myrmicinae</taxon>
        <taxon>Trachymyrmex</taxon>
    </lineage>
</organism>
<dbReference type="GO" id="GO:0004814">
    <property type="term" value="F:arginine-tRNA ligase activity"/>
    <property type="evidence" value="ECO:0007669"/>
    <property type="project" value="InterPro"/>
</dbReference>
<sequence>VSLAANRHISASKYSMETWAGFCTRSVIDNVVFHFTGDTHKNSSVIKVNSENLLANGELYFLCNFKAWRVLLTCSKGCTSILQHFAHAHGATKGNTDADVAEEIFNQLILKSSNWPIRIQRCMLQKERICLFLNRGDIVANSIRMAIECGMTFGKAKSTGKAFILKYQPDGQSDLTTQRLRLMRNIAVKVLSLHGHMLSTEINCADRYIFTSKSEGLIDEGYKKYICGVVKNSQTNSKEICLTWEQYIQNKMNQLAELSEHKFIEDEKNDAKDLFLHNLANAIIIFELMAVKPSRSVIINNNNFEDDRNITNTRGASFALYNTARIATIITKHNEKVLRGDYPSLPDIKNVDFSQLQEKEEWELIYNFIFGYPQMINDCLKCEPNFHIYPQVVCLFLSRLCQKFSVYYRKVRILTEGGNHLIPKMVARLYMLRALYVIFENALDILGIKPVSRM</sequence>
<dbReference type="EMBL" id="KQ981169">
    <property type="protein sequence ID" value="KYN45385.1"/>
    <property type="molecule type" value="Genomic_DNA"/>
</dbReference>
<dbReference type="InterPro" id="IPR037380">
    <property type="entry name" value="DALRD3"/>
</dbReference>
<dbReference type="Proteomes" id="UP000078541">
    <property type="component" value="Unassembled WGS sequence"/>
</dbReference>
<protein>
    <submittedName>
        <fullName evidence="2">DALR anticodon-binding domain-containing protein 3</fullName>
    </submittedName>
</protein>
<dbReference type="GO" id="GO:0005524">
    <property type="term" value="F:ATP binding"/>
    <property type="evidence" value="ECO:0007669"/>
    <property type="project" value="InterPro"/>
</dbReference>
<evidence type="ECO:0000259" key="1">
    <source>
        <dbReference type="SMART" id="SM00836"/>
    </source>
</evidence>
<dbReference type="InterPro" id="IPR009080">
    <property type="entry name" value="tRNAsynth_Ia_anticodon-bd"/>
</dbReference>
<dbReference type="GO" id="GO:0000049">
    <property type="term" value="F:tRNA binding"/>
    <property type="evidence" value="ECO:0007669"/>
    <property type="project" value="TreeGrafter"/>
</dbReference>
<evidence type="ECO:0000313" key="2">
    <source>
        <dbReference type="EMBL" id="KYN45385.1"/>
    </source>
</evidence>
<feature type="non-terminal residue" evidence="2">
    <location>
        <position position="1"/>
    </location>
</feature>
<dbReference type="InterPro" id="IPR008909">
    <property type="entry name" value="DALR_anticod-bd"/>
</dbReference>
<dbReference type="GO" id="GO:0006420">
    <property type="term" value="P:arginyl-tRNA aminoacylation"/>
    <property type="evidence" value="ECO:0007669"/>
    <property type="project" value="InterPro"/>
</dbReference>
<dbReference type="GO" id="GO:0106217">
    <property type="term" value="P:tRNA C3-cytosine methylation"/>
    <property type="evidence" value="ECO:0007669"/>
    <property type="project" value="TreeGrafter"/>
</dbReference>